<evidence type="ECO:0000256" key="1">
    <source>
        <dbReference type="SAM" id="SignalP"/>
    </source>
</evidence>
<dbReference type="EMBL" id="JAUCMV010000002">
    <property type="protein sequence ID" value="KAK0420227.1"/>
    <property type="molecule type" value="Genomic_DNA"/>
</dbReference>
<gene>
    <name evidence="2" type="ORF">QR680_014572</name>
</gene>
<sequence>MTRLIAVLFALIFMFAVVECRSEELPRTVRGPPPRPKIKKDCKYADNGLKLCRMIGLKAYTKPAIDSVYRSFQYQQ</sequence>
<reference evidence="2" key="1">
    <citation type="submission" date="2023-06" db="EMBL/GenBank/DDBJ databases">
        <title>Genomic analysis of the entomopathogenic nematode Steinernema hermaphroditum.</title>
        <authorList>
            <person name="Schwarz E.M."/>
            <person name="Heppert J.K."/>
            <person name="Baniya A."/>
            <person name="Schwartz H.T."/>
            <person name="Tan C.-H."/>
            <person name="Antoshechkin I."/>
            <person name="Sternberg P.W."/>
            <person name="Goodrich-Blair H."/>
            <person name="Dillman A.R."/>
        </authorList>
    </citation>
    <scope>NUCLEOTIDE SEQUENCE</scope>
    <source>
        <strain evidence="2">PS9179</strain>
        <tissue evidence="2">Whole animal</tissue>
    </source>
</reference>
<organism evidence="2 3">
    <name type="scientific">Steinernema hermaphroditum</name>
    <dbReference type="NCBI Taxonomy" id="289476"/>
    <lineage>
        <taxon>Eukaryota</taxon>
        <taxon>Metazoa</taxon>
        <taxon>Ecdysozoa</taxon>
        <taxon>Nematoda</taxon>
        <taxon>Chromadorea</taxon>
        <taxon>Rhabditida</taxon>
        <taxon>Tylenchina</taxon>
        <taxon>Panagrolaimomorpha</taxon>
        <taxon>Strongyloidoidea</taxon>
        <taxon>Steinernematidae</taxon>
        <taxon>Steinernema</taxon>
    </lineage>
</organism>
<comment type="caution">
    <text evidence="2">The sequence shown here is derived from an EMBL/GenBank/DDBJ whole genome shotgun (WGS) entry which is preliminary data.</text>
</comment>
<dbReference type="Proteomes" id="UP001175271">
    <property type="component" value="Unassembled WGS sequence"/>
</dbReference>
<protein>
    <submittedName>
        <fullName evidence="2">Uncharacterized protein</fullName>
    </submittedName>
</protein>
<feature type="chain" id="PRO_5041249158" evidence="1">
    <location>
        <begin position="21"/>
        <end position="76"/>
    </location>
</feature>
<feature type="signal peptide" evidence="1">
    <location>
        <begin position="1"/>
        <end position="20"/>
    </location>
</feature>
<accession>A0AA39M457</accession>
<keyword evidence="1" id="KW-0732">Signal</keyword>
<evidence type="ECO:0000313" key="3">
    <source>
        <dbReference type="Proteomes" id="UP001175271"/>
    </source>
</evidence>
<name>A0AA39M457_9BILA</name>
<evidence type="ECO:0000313" key="2">
    <source>
        <dbReference type="EMBL" id="KAK0420227.1"/>
    </source>
</evidence>
<dbReference type="AlphaFoldDB" id="A0AA39M457"/>
<proteinExistence type="predicted"/>
<keyword evidence="3" id="KW-1185">Reference proteome</keyword>